<sequence length="111" mass="12375">MGLRQRHRRRAPGWVILAAACLGPAAATAHDSWISRGRYLEYGTVNHCCGDHDCTTWPREDIEASQEGYRIRSTGEFVPRFKALGSEDSDYWICRKSTGAIRCFFAPGPGA</sequence>
<feature type="signal peptide" evidence="1">
    <location>
        <begin position="1"/>
        <end position="29"/>
    </location>
</feature>
<gene>
    <name evidence="2" type="ORF">P409_29040</name>
</gene>
<name>A0A0A0CZV2_9PROT</name>
<keyword evidence="1" id="KW-0732">Signal</keyword>
<organism evidence="2 3">
    <name type="scientific">Inquilinus limosus MP06</name>
    <dbReference type="NCBI Taxonomy" id="1398085"/>
    <lineage>
        <taxon>Bacteria</taxon>
        <taxon>Pseudomonadati</taxon>
        <taxon>Pseudomonadota</taxon>
        <taxon>Alphaproteobacteria</taxon>
        <taxon>Rhodospirillales</taxon>
        <taxon>Rhodospirillaceae</taxon>
        <taxon>Inquilinus</taxon>
    </lineage>
</organism>
<dbReference type="OrthoDB" id="8420641at2"/>
<dbReference type="PROSITE" id="PS51257">
    <property type="entry name" value="PROKAR_LIPOPROTEIN"/>
    <property type="match status" value="1"/>
</dbReference>
<reference evidence="2 3" key="1">
    <citation type="submission" date="2014-01" db="EMBL/GenBank/DDBJ databases">
        <title>Genome sequence determination for a cystic fibrosis isolate, Inquilinus limosus.</title>
        <authorList>
            <person name="Pino M."/>
            <person name="Di Conza J."/>
            <person name="Gutkind G."/>
        </authorList>
    </citation>
    <scope>NUCLEOTIDE SEQUENCE [LARGE SCALE GENOMIC DNA]</scope>
    <source>
        <strain evidence="2 3">MP06</strain>
    </source>
</reference>
<proteinExistence type="predicted"/>
<feature type="chain" id="PRO_5001960286" description="Secreted protein" evidence="1">
    <location>
        <begin position="30"/>
        <end position="111"/>
    </location>
</feature>
<dbReference type="AlphaFoldDB" id="A0A0A0CZV2"/>
<dbReference type="Proteomes" id="UP000029995">
    <property type="component" value="Unassembled WGS sequence"/>
</dbReference>
<dbReference type="RefSeq" id="WP_034846632.1">
    <property type="nucleotide sequence ID" value="NZ_JANX01000593.1"/>
</dbReference>
<dbReference type="EMBL" id="JANX01000593">
    <property type="protein sequence ID" value="KGM31123.1"/>
    <property type="molecule type" value="Genomic_DNA"/>
</dbReference>
<protein>
    <recommendedName>
        <fullName evidence="4">Secreted protein</fullName>
    </recommendedName>
</protein>
<comment type="caution">
    <text evidence="2">The sequence shown here is derived from an EMBL/GenBank/DDBJ whole genome shotgun (WGS) entry which is preliminary data.</text>
</comment>
<evidence type="ECO:0000256" key="1">
    <source>
        <dbReference type="SAM" id="SignalP"/>
    </source>
</evidence>
<evidence type="ECO:0000313" key="3">
    <source>
        <dbReference type="Proteomes" id="UP000029995"/>
    </source>
</evidence>
<evidence type="ECO:0000313" key="2">
    <source>
        <dbReference type="EMBL" id="KGM31123.1"/>
    </source>
</evidence>
<accession>A0A0A0CZV2</accession>
<evidence type="ECO:0008006" key="4">
    <source>
        <dbReference type="Google" id="ProtNLM"/>
    </source>
</evidence>